<dbReference type="InterPro" id="IPR025282">
    <property type="entry name" value="DUF4214"/>
</dbReference>
<organism evidence="2 3">
    <name type="scientific">Vreelandella vilamensis</name>
    <dbReference type="NCBI Taxonomy" id="531309"/>
    <lineage>
        <taxon>Bacteria</taxon>
        <taxon>Pseudomonadati</taxon>
        <taxon>Pseudomonadota</taxon>
        <taxon>Gammaproteobacteria</taxon>
        <taxon>Oceanospirillales</taxon>
        <taxon>Halomonadaceae</taxon>
        <taxon>Vreelandella</taxon>
    </lineage>
</organism>
<feature type="domain" description="Cadherin" evidence="1">
    <location>
        <begin position="1205"/>
        <end position="1290"/>
    </location>
</feature>
<reference evidence="2 3" key="1">
    <citation type="submission" date="2023-04" db="EMBL/GenBank/DDBJ databases">
        <title>A long-awaited taxogenomic arrangement of the family Halomonadaceae.</title>
        <authorList>
            <person name="De La Haba R."/>
            <person name="Chuvochina M."/>
            <person name="Wittouck S."/>
            <person name="Arahal D.R."/>
            <person name="Sanchez-Porro C."/>
            <person name="Hugenholtz P."/>
            <person name="Ventosa A."/>
        </authorList>
    </citation>
    <scope>NUCLEOTIDE SEQUENCE [LARGE SCALE GENOMIC DNA]</scope>
    <source>
        <strain evidence="2 3">DSM 21020</strain>
    </source>
</reference>
<evidence type="ECO:0000313" key="2">
    <source>
        <dbReference type="EMBL" id="MDR5899057.1"/>
    </source>
</evidence>
<accession>A0ABU1H5M7</accession>
<protein>
    <submittedName>
        <fullName evidence="2">DUF4214 domain-containing protein</fullName>
    </submittedName>
</protein>
<comment type="caution">
    <text evidence="2">The sequence shown here is derived from an EMBL/GenBank/DDBJ whole genome shotgun (WGS) entry which is preliminary data.</text>
</comment>
<dbReference type="PROSITE" id="PS50268">
    <property type="entry name" value="CADHERIN_2"/>
    <property type="match status" value="1"/>
</dbReference>
<keyword evidence="3" id="KW-1185">Reference proteome</keyword>
<proteinExistence type="predicted"/>
<name>A0ABU1H5M7_9GAMM</name>
<feature type="non-terminal residue" evidence="2">
    <location>
        <position position="1293"/>
    </location>
</feature>
<sequence>MATQENLNLAQQLYVAYYGRPADAEGLEFWAEEIEASGAEAVVSAFGNSAEYTARFGDLSNEDLVNGIYQQAFNRDADAEGLAFYVEKLESGELGLASIALTIVQNATNTEEPDATTLATKVAAADLYTASAGDAHSGTQADDYAAEFLADIGADTDLETLDIAAVVAGIPQPQEPAEPGVPGETFNLTEGRDVLTGTDNDDTFLGLVGQNQDGAISNAFATGDYVDGGAGRDKIEASVMEDQEVESGADAAVNARTVNVEEVYFEALDLNGGEFGDTVRVDAGRMDSVDQYWSDNSSADLFIDDVRLGSKLSVTKDVTFGMRDVDTDSSLTAAFDTNSLTREGDTQSNSQLLVRVADVTTATPEAPLSNVELDIGFTVGGNDFTLESVQSTDGTYQGLQAAVEAALDDQGLGNYTVELANPYNQVTVGGNVVNLPFTAQEILVTDPDGNEFSQTSFNYNAIESVDDEFLVAGNAQPIDPATSTPLIETNLVLDNAGRGSTAGDAIIGGMSNSGQAIQKLNLVVDRDSKVDDVTSATGLSEGEATAYSAFEQIVVTSGENQGDLSIGGLTGASDIDSENLIPLDGIGNAKLFDATAFEGENLSVTGSATSEAAYVYNTAGSNDTINVAYDVVDAGSSNFSLSLDTGAGDDTVELDTNIVEPTAYSAFLDHQDLQNVQVNTGAGSDSVMIGDDGSVANVDAGAGNDFVQVSDSTAANTAQWIFNADTTGSPSGPLGQGNQQFNVFKAKLQVEFQGITSDVVDIDYSDYVTTSRNINDAIKAAIANDEQLSQLLAVSDLREEGIQVDSLVHRALSEGQLNVDFIAPTYDENTDVNTTDFGDDAATLFGDRAGVSEQELEAAWETYYPDSEGISQGSGTGIYNGVGNAADVYDALFGELDYSTGSNNLPGYNKQQTEGGANTTETTFNVIEGGSGDDMIVLSSREAGGFDTVVFEGNFGDDTVMNFNTGTNGAVNTAADQQDFTAYLDATAAGRGTSVEADERVNQKVGYSFTNGLNAGATANLAADSIDHNAVVMTGMSELFTDFAEDAADRPTSFDGITNAMVERALGENQAWVDEANASGENLVGSTFVFRLAHDQQIELDADGEPLVDDFIDAQKENVYSVTIGWDADANDGAGAYTFDANERGSIEYGDMFSTLADVESKSVTGTADATAAAEAAEEAIRVELVDEAPIDPIDPIDPPNQVPTITAETFEVAEDAADGDAVGTITASDADGSITSFTIDSGNVDVDGDDTAAFSIDSSSGEITVADADDLVADGANDPFNLSVTVTDNEGA</sequence>
<dbReference type="InterPro" id="IPR002126">
    <property type="entry name" value="Cadherin-like_dom"/>
</dbReference>
<evidence type="ECO:0000259" key="1">
    <source>
        <dbReference type="PROSITE" id="PS50268"/>
    </source>
</evidence>
<gene>
    <name evidence="2" type="ORF">QC823_08655</name>
</gene>
<dbReference type="CDD" id="cd11304">
    <property type="entry name" value="Cadherin_repeat"/>
    <property type="match status" value="1"/>
</dbReference>
<dbReference type="InterPro" id="IPR015919">
    <property type="entry name" value="Cadherin-like_sf"/>
</dbReference>
<dbReference type="Proteomes" id="UP001254564">
    <property type="component" value="Unassembled WGS sequence"/>
</dbReference>
<evidence type="ECO:0000313" key="3">
    <source>
        <dbReference type="Proteomes" id="UP001254564"/>
    </source>
</evidence>
<dbReference type="Pfam" id="PF13946">
    <property type="entry name" value="DUF4214"/>
    <property type="match status" value="1"/>
</dbReference>
<dbReference type="RefSeq" id="WP_309655948.1">
    <property type="nucleotide sequence ID" value="NZ_JARWAN010000012.1"/>
</dbReference>
<dbReference type="PRINTS" id="PR00313">
    <property type="entry name" value="CABNDNGRPT"/>
</dbReference>
<dbReference type="Gene3D" id="2.60.40.60">
    <property type="entry name" value="Cadherins"/>
    <property type="match status" value="1"/>
</dbReference>
<dbReference type="EMBL" id="JARWAN010000012">
    <property type="protein sequence ID" value="MDR5899057.1"/>
    <property type="molecule type" value="Genomic_DNA"/>
</dbReference>
<dbReference type="SUPFAM" id="SSF49313">
    <property type="entry name" value="Cadherin-like"/>
    <property type="match status" value="1"/>
</dbReference>